<feature type="coiled-coil region" evidence="1">
    <location>
        <begin position="37"/>
        <end position="120"/>
    </location>
</feature>
<evidence type="ECO:0000313" key="3">
    <source>
        <dbReference type="Proteomes" id="UP001596540"/>
    </source>
</evidence>
<protein>
    <submittedName>
        <fullName evidence="2">Uncharacterized protein</fullName>
    </submittedName>
</protein>
<dbReference type="RefSeq" id="WP_379874329.1">
    <property type="nucleotide sequence ID" value="NZ_JBHTBH010000023.1"/>
</dbReference>
<evidence type="ECO:0000313" key="2">
    <source>
        <dbReference type="EMBL" id="MFC7331470.1"/>
    </source>
</evidence>
<keyword evidence="1" id="KW-0175">Coiled coil</keyword>
<organism evidence="2 3">
    <name type="scientific">Marinactinospora rubrisoli</name>
    <dbReference type="NCBI Taxonomy" id="2715399"/>
    <lineage>
        <taxon>Bacteria</taxon>
        <taxon>Bacillati</taxon>
        <taxon>Actinomycetota</taxon>
        <taxon>Actinomycetes</taxon>
        <taxon>Streptosporangiales</taxon>
        <taxon>Nocardiopsidaceae</taxon>
        <taxon>Marinactinospora</taxon>
    </lineage>
</organism>
<sequence>MIGRRRREREEQRHEDLMSGLEAIARAVGHLAEQQLGEVAEWRLEEATQELEEVRSQLDTERAASEELTDSLRAARAETEMAEWRLEELTQELEEVRSQLDRALRRAEQAETEVRRLAATPLEPAGKQVFVTSELVALYEVADAYTGDREPQAPYTVVLAAMRRLARYPEVREALGLDRQEEPVG</sequence>
<dbReference type="EMBL" id="JBHTBH010000023">
    <property type="protein sequence ID" value="MFC7331470.1"/>
    <property type="molecule type" value="Genomic_DNA"/>
</dbReference>
<dbReference type="Gene3D" id="1.20.120.330">
    <property type="entry name" value="Nucleotidyltransferases domain 2"/>
    <property type="match status" value="1"/>
</dbReference>
<dbReference type="Proteomes" id="UP001596540">
    <property type="component" value="Unassembled WGS sequence"/>
</dbReference>
<proteinExistence type="predicted"/>
<name>A0ABW2KR36_9ACTN</name>
<keyword evidence="3" id="KW-1185">Reference proteome</keyword>
<comment type="caution">
    <text evidence="2">The sequence shown here is derived from an EMBL/GenBank/DDBJ whole genome shotgun (WGS) entry which is preliminary data.</text>
</comment>
<evidence type="ECO:0000256" key="1">
    <source>
        <dbReference type="SAM" id="Coils"/>
    </source>
</evidence>
<reference evidence="3" key="1">
    <citation type="journal article" date="2019" name="Int. J. Syst. Evol. Microbiol.">
        <title>The Global Catalogue of Microorganisms (GCM) 10K type strain sequencing project: providing services to taxonomists for standard genome sequencing and annotation.</title>
        <authorList>
            <consortium name="The Broad Institute Genomics Platform"/>
            <consortium name="The Broad Institute Genome Sequencing Center for Infectious Disease"/>
            <person name="Wu L."/>
            <person name="Ma J."/>
        </authorList>
    </citation>
    <scope>NUCLEOTIDE SEQUENCE [LARGE SCALE GENOMIC DNA]</scope>
    <source>
        <strain evidence="3">CGMCC 4.7382</strain>
    </source>
</reference>
<accession>A0ABW2KR36</accession>
<gene>
    <name evidence="2" type="ORF">ACFQRF_27370</name>
</gene>